<proteinExistence type="predicted"/>
<gene>
    <name evidence="1" type="ORF">SAMN05421740_11470</name>
</gene>
<evidence type="ECO:0000313" key="2">
    <source>
        <dbReference type="Proteomes" id="UP000198916"/>
    </source>
</evidence>
<dbReference type="EMBL" id="FNZR01000014">
    <property type="protein sequence ID" value="SEL94134.1"/>
    <property type="molecule type" value="Genomic_DNA"/>
</dbReference>
<organism evidence="1 2">
    <name type="scientific">Parapedobacter koreensis</name>
    <dbReference type="NCBI Taxonomy" id="332977"/>
    <lineage>
        <taxon>Bacteria</taxon>
        <taxon>Pseudomonadati</taxon>
        <taxon>Bacteroidota</taxon>
        <taxon>Sphingobacteriia</taxon>
        <taxon>Sphingobacteriales</taxon>
        <taxon>Sphingobacteriaceae</taxon>
        <taxon>Parapedobacter</taxon>
    </lineage>
</organism>
<protein>
    <submittedName>
        <fullName evidence="1">Uncharacterized protein</fullName>
    </submittedName>
</protein>
<name>A0A1H7UBL5_9SPHI</name>
<dbReference type="Proteomes" id="UP000198916">
    <property type="component" value="Unassembled WGS sequence"/>
</dbReference>
<accession>A0A1H7UBL5</accession>
<dbReference type="AlphaFoldDB" id="A0A1H7UBL5"/>
<evidence type="ECO:0000313" key="1">
    <source>
        <dbReference type="EMBL" id="SEL94134.1"/>
    </source>
</evidence>
<sequence length="30" mass="3493">MKKPSHIGETAQYQIMVEQATVISFYCELF</sequence>
<keyword evidence="2" id="KW-1185">Reference proteome</keyword>
<reference evidence="2" key="1">
    <citation type="submission" date="2016-10" db="EMBL/GenBank/DDBJ databases">
        <authorList>
            <person name="Varghese N."/>
            <person name="Submissions S."/>
        </authorList>
    </citation>
    <scope>NUCLEOTIDE SEQUENCE [LARGE SCALE GENOMIC DNA]</scope>
    <source>
        <strain evidence="2">Jip14</strain>
    </source>
</reference>